<dbReference type="RefSeq" id="WP_152098990.1">
    <property type="nucleotide sequence ID" value="NZ_AP021861.1"/>
</dbReference>
<dbReference type="Proteomes" id="UP000326837">
    <property type="component" value="Chromosome"/>
</dbReference>
<dbReference type="Pfam" id="PF03992">
    <property type="entry name" value="ABM"/>
    <property type="match status" value="1"/>
</dbReference>
<evidence type="ECO:0000313" key="3">
    <source>
        <dbReference type="Proteomes" id="UP000326837"/>
    </source>
</evidence>
<organism evidence="2 3">
    <name type="scientific">Lacipirellula parvula</name>
    <dbReference type="NCBI Taxonomy" id="2650471"/>
    <lineage>
        <taxon>Bacteria</taxon>
        <taxon>Pseudomonadati</taxon>
        <taxon>Planctomycetota</taxon>
        <taxon>Planctomycetia</taxon>
        <taxon>Pirellulales</taxon>
        <taxon>Lacipirellulaceae</taxon>
        <taxon>Lacipirellula</taxon>
    </lineage>
</organism>
<name>A0A5K7XE61_9BACT</name>
<dbReference type="PROSITE" id="PS51725">
    <property type="entry name" value="ABM"/>
    <property type="match status" value="1"/>
</dbReference>
<protein>
    <recommendedName>
        <fullName evidence="1">ABM domain-containing protein</fullName>
    </recommendedName>
</protein>
<dbReference type="EMBL" id="AP021861">
    <property type="protein sequence ID" value="BBO33151.1"/>
    <property type="molecule type" value="Genomic_DNA"/>
</dbReference>
<feature type="domain" description="ABM" evidence="1">
    <location>
        <begin position="3"/>
        <end position="95"/>
    </location>
</feature>
<dbReference type="Gene3D" id="3.30.70.100">
    <property type="match status" value="1"/>
</dbReference>
<dbReference type="PANTHER" id="PTHR33336">
    <property type="entry name" value="QUINOL MONOOXYGENASE YGIN-RELATED"/>
    <property type="match status" value="1"/>
</dbReference>
<evidence type="ECO:0000313" key="2">
    <source>
        <dbReference type="EMBL" id="BBO33151.1"/>
    </source>
</evidence>
<proteinExistence type="predicted"/>
<sequence length="96" mass="11101">MEKIVIVKWRIKQSEAPRLLKLLPELAERTRAEAGNVSYAVYQSEQDPCELLLHEHYVDAAAAEAHKQSEHYQRIVVNEIIPHLELREVALVTRFA</sequence>
<dbReference type="InterPro" id="IPR007138">
    <property type="entry name" value="ABM_dom"/>
</dbReference>
<gene>
    <name evidence="2" type="ORF">PLANPX_2763</name>
</gene>
<accession>A0A5K7XE61</accession>
<dbReference type="AlphaFoldDB" id="A0A5K7XE61"/>
<dbReference type="SUPFAM" id="SSF54909">
    <property type="entry name" value="Dimeric alpha+beta barrel"/>
    <property type="match status" value="1"/>
</dbReference>
<evidence type="ECO:0000259" key="1">
    <source>
        <dbReference type="PROSITE" id="PS51725"/>
    </source>
</evidence>
<reference evidence="3" key="1">
    <citation type="submission" date="2019-10" db="EMBL/GenBank/DDBJ databases">
        <title>Lacipirellula parvula gen. nov., sp. nov., representing a lineage of planctomycetes widespread in freshwater anoxic habitats, and description of the family Lacipirellulaceae.</title>
        <authorList>
            <person name="Dedysh S.N."/>
            <person name="Kulichevskaya I.S."/>
            <person name="Beletsky A.V."/>
            <person name="Rakitin A.L."/>
            <person name="Mardanov A.V."/>
            <person name="Ivanova A.A."/>
            <person name="Saltykova V.X."/>
            <person name="Rijpstra W.I.C."/>
            <person name="Sinninghe Damste J.S."/>
            <person name="Ravin N.V."/>
        </authorList>
    </citation>
    <scope>NUCLEOTIDE SEQUENCE [LARGE SCALE GENOMIC DNA]</scope>
    <source>
        <strain evidence="3">PX69</strain>
    </source>
</reference>
<dbReference type="InterPro" id="IPR011008">
    <property type="entry name" value="Dimeric_a/b-barrel"/>
</dbReference>
<dbReference type="GO" id="GO:0016491">
    <property type="term" value="F:oxidoreductase activity"/>
    <property type="evidence" value="ECO:0007669"/>
    <property type="project" value="TreeGrafter"/>
</dbReference>
<keyword evidence="3" id="KW-1185">Reference proteome</keyword>
<dbReference type="KEGG" id="lpav:PLANPX_2763"/>
<dbReference type="InterPro" id="IPR050744">
    <property type="entry name" value="AI-2_Isomerase_LsrG"/>
</dbReference>
<dbReference type="PANTHER" id="PTHR33336:SF3">
    <property type="entry name" value="ABM DOMAIN-CONTAINING PROTEIN"/>
    <property type="match status" value="1"/>
</dbReference>
<dbReference type="GO" id="GO:0005829">
    <property type="term" value="C:cytosol"/>
    <property type="evidence" value="ECO:0007669"/>
    <property type="project" value="TreeGrafter"/>
</dbReference>